<evidence type="ECO:0000256" key="4">
    <source>
        <dbReference type="ARBA" id="ARBA00015492"/>
    </source>
</evidence>
<evidence type="ECO:0000256" key="5">
    <source>
        <dbReference type="ARBA" id="ARBA00022490"/>
    </source>
</evidence>
<feature type="binding site" evidence="14">
    <location>
        <position position="136"/>
    </location>
    <ligand>
        <name>ATP</name>
        <dbReference type="ChEBI" id="CHEBI:30616"/>
    </ligand>
</feature>
<evidence type="ECO:0000256" key="2">
    <source>
        <dbReference type="ARBA" id="ARBA00007663"/>
    </source>
</evidence>
<evidence type="ECO:0000259" key="15">
    <source>
        <dbReference type="PROSITE" id="PS51163"/>
    </source>
</evidence>
<dbReference type="AlphaFoldDB" id="A0AA86IXV4"/>
<dbReference type="InterPro" id="IPR006070">
    <property type="entry name" value="Sua5-like_dom"/>
</dbReference>
<dbReference type="InterPro" id="IPR038385">
    <property type="entry name" value="Sua5/YwlC_C"/>
</dbReference>
<dbReference type="PROSITE" id="PS51163">
    <property type="entry name" value="YRDC"/>
    <property type="match status" value="1"/>
</dbReference>
<evidence type="ECO:0000256" key="3">
    <source>
        <dbReference type="ARBA" id="ARBA00012584"/>
    </source>
</evidence>
<keyword evidence="17" id="KW-1185">Reference proteome</keyword>
<evidence type="ECO:0000256" key="14">
    <source>
        <dbReference type="PIRSR" id="PIRSR004930-1"/>
    </source>
</evidence>
<evidence type="ECO:0000256" key="8">
    <source>
        <dbReference type="ARBA" id="ARBA00022695"/>
    </source>
</evidence>
<dbReference type="InterPro" id="IPR017945">
    <property type="entry name" value="DHBP_synth_RibB-like_a/b_dom"/>
</dbReference>
<reference evidence="16 17" key="1">
    <citation type="submission" date="2023-10" db="EMBL/GenBank/DDBJ databases">
        <title>Complete Genome Sequence of Limnobacter thiooxidans CS-K2T, Isolated from freshwater lake sediments in Bavaria, Germany.</title>
        <authorList>
            <person name="Naruki M."/>
            <person name="Watanabe A."/>
            <person name="Warashina T."/>
            <person name="Morita T."/>
            <person name="Arakawa K."/>
        </authorList>
    </citation>
    <scope>NUCLEOTIDE SEQUENCE [LARGE SCALE GENOMIC DNA]</scope>
    <source>
        <strain evidence="16 17">CS-K2</strain>
    </source>
</reference>
<evidence type="ECO:0000256" key="13">
    <source>
        <dbReference type="PIRNR" id="PIRNR004930"/>
    </source>
</evidence>
<evidence type="ECO:0000313" key="16">
    <source>
        <dbReference type="EMBL" id="BET25233.1"/>
    </source>
</evidence>
<dbReference type="Gene3D" id="3.40.50.11030">
    <property type="entry name" value="Threonylcarbamoyl-AMP synthase, C-terminal domain"/>
    <property type="match status" value="1"/>
</dbReference>
<organism evidence="16 17">
    <name type="scientific">Limnobacter thiooxidans</name>
    <dbReference type="NCBI Taxonomy" id="131080"/>
    <lineage>
        <taxon>Bacteria</taxon>
        <taxon>Pseudomonadati</taxon>
        <taxon>Pseudomonadota</taxon>
        <taxon>Betaproteobacteria</taxon>
        <taxon>Burkholderiales</taxon>
        <taxon>Burkholderiaceae</taxon>
        <taxon>Limnobacter</taxon>
    </lineage>
</organism>
<dbReference type="InterPro" id="IPR050156">
    <property type="entry name" value="TC-AMP_synthase_SUA5"/>
</dbReference>
<name>A0AA86IXV4_9BURK</name>
<feature type="binding site" evidence="14">
    <location>
        <position position="174"/>
    </location>
    <ligand>
        <name>L-threonine</name>
        <dbReference type="ChEBI" id="CHEBI:57926"/>
    </ligand>
</feature>
<feature type="binding site" evidence="14">
    <location>
        <position position="28"/>
    </location>
    <ligand>
        <name>L-threonine</name>
        <dbReference type="ChEBI" id="CHEBI:57926"/>
    </ligand>
</feature>
<dbReference type="SUPFAM" id="SSF55821">
    <property type="entry name" value="YrdC/RibB"/>
    <property type="match status" value="1"/>
</dbReference>
<dbReference type="GO" id="GO:0000049">
    <property type="term" value="F:tRNA binding"/>
    <property type="evidence" value="ECO:0007669"/>
    <property type="project" value="TreeGrafter"/>
</dbReference>
<feature type="binding site" evidence="14">
    <location>
        <position position="144"/>
    </location>
    <ligand>
        <name>ATP</name>
        <dbReference type="ChEBI" id="CHEBI:30616"/>
    </ligand>
</feature>
<comment type="catalytic activity">
    <reaction evidence="12 13">
        <text>L-threonine + hydrogencarbonate + ATP = L-threonylcarbamoyladenylate + diphosphate + H2O</text>
        <dbReference type="Rhea" id="RHEA:36407"/>
        <dbReference type="ChEBI" id="CHEBI:15377"/>
        <dbReference type="ChEBI" id="CHEBI:17544"/>
        <dbReference type="ChEBI" id="CHEBI:30616"/>
        <dbReference type="ChEBI" id="CHEBI:33019"/>
        <dbReference type="ChEBI" id="CHEBI:57926"/>
        <dbReference type="ChEBI" id="CHEBI:73682"/>
        <dbReference type="EC" id="2.7.7.87"/>
    </reaction>
</comment>
<dbReference type="PANTHER" id="PTHR17490">
    <property type="entry name" value="SUA5"/>
    <property type="match status" value="1"/>
</dbReference>
<dbReference type="PANTHER" id="PTHR17490:SF16">
    <property type="entry name" value="THREONYLCARBAMOYL-AMP SYNTHASE"/>
    <property type="match status" value="1"/>
</dbReference>
<feature type="binding site" evidence="14">
    <location>
        <position position="51"/>
    </location>
    <ligand>
        <name>ATP</name>
        <dbReference type="ChEBI" id="CHEBI:30616"/>
    </ligand>
</feature>
<dbReference type="Proteomes" id="UP001329151">
    <property type="component" value="Chromosome"/>
</dbReference>
<dbReference type="Pfam" id="PF01300">
    <property type="entry name" value="Sua5_yciO_yrdC"/>
    <property type="match status" value="1"/>
</dbReference>
<dbReference type="FunFam" id="3.90.870.10:FF:000009">
    <property type="entry name" value="Threonylcarbamoyl-AMP synthase, putative"/>
    <property type="match status" value="1"/>
</dbReference>
<feature type="binding site" evidence="14">
    <location>
        <position position="134"/>
    </location>
    <ligand>
        <name>L-threonine</name>
        <dbReference type="ChEBI" id="CHEBI:57926"/>
    </ligand>
</feature>
<dbReference type="EC" id="2.7.7.87" evidence="3 13"/>
<evidence type="ECO:0000313" key="17">
    <source>
        <dbReference type="Proteomes" id="UP001329151"/>
    </source>
</evidence>
<comment type="function">
    <text evidence="13">Required for the formation of a threonylcarbamoyl group on adenosine at position 37 (t(6)A37) in tRNAs that read codons beginning with adenine.</text>
</comment>
<feature type="binding site" evidence="14">
    <location>
        <position position="188"/>
    </location>
    <ligand>
        <name>ATP</name>
        <dbReference type="ChEBI" id="CHEBI:30616"/>
    </ligand>
</feature>
<dbReference type="KEGG" id="lto:RGQ30_07340"/>
<feature type="binding site" evidence="14">
    <location>
        <position position="114"/>
    </location>
    <ligand>
        <name>L-threonine</name>
        <dbReference type="ChEBI" id="CHEBI:57926"/>
    </ligand>
</feature>
<dbReference type="GO" id="GO:0005737">
    <property type="term" value="C:cytoplasm"/>
    <property type="evidence" value="ECO:0007669"/>
    <property type="project" value="UniProtKB-SubCell"/>
</dbReference>
<evidence type="ECO:0000256" key="9">
    <source>
        <dbReference type="ARBA" id="ARBA00022741"/>
    </source>
</evidence>
<dbReference type="EMBL" id="AP028947">
    <property type="protein sequence ID" value="BET25233.1"/>
    <property type="molecule type" value="Genomic_DNA"/>
</dbReference>
<dbReference type="PIRSF" id="PIRSF004930">
    <property type="entry name" value="Tln_factor_SUA5"/>
    <property type="match status" value="1"/>
</dbReference>
<dbReference type="NCBIfam" id="TIGR00057">
    <property type="entry name" value="L-threonylcarbamoyladenylate synthase"/>
    <property type="match status" value="1"/>
</dbReference>
<keyword evidence="7 13" id="KW-0819">tRNA processing</keyword>
<proteinExistence type="inferred from homology"/>
<evidence type="ECO:0000256" key="6">
    <source>
        <dbReference type="ARBA" id="ARBA00022679"/>
    </source>
</evidence>
<dbReference type="Pfam" id="PF03481">
    <property type="entry name" value="Sua5_C"/>
    <property type="match status" value="1"/>
</dbReference>
<keyword evidence="8 13" id="KW-0548">Nucleotidyltransferase</keyword>
<gene>
    <name evidence="16" type="ORF">RGQ30_07340</name>
</gene>
<dbReference type="GO" id="GO:0061710">
    <property type="term" value="F:L-threonylcarbamoyladenylate synthase"/>
    <property type="evidence" value="ECO:0007669"/>
    <property type="project" value="UniProtKB-EC"/>
</dbReference>
<dbReference type="InterPro" id="IPR010923">
    <property type="entry name" value="T(6)A37_SUA5"/>
</dbReference>
<keyword evidence="10 13" id="KW-0067">ATP-binding</keyword>
<sequence>MLEPSSGNIQRCADALLSGHLVAFPTETVFGLGAAVTDLKAVQSIFKAKGRPSEHPLIAHVAPGADLNGWVAEITPVMQQLMNAFWPGPLTLVVPKGERMPLEVTGGQQSVGVRCPSHPVAIELLKAVGVPVAAPSANRFGKVSPTRAIHVLAELGDRIPFVLDGEVPEVGIESTIVSLLNAQPAILRPGAITAAQIEAELGVSVIPHAEVSRTPLGNPRVSGALEKHYSPDAKVSVVAASQLRNWLASSSSGHSATLLCVGWTDAYLQQARALRESNPGVLVEVLGNHPSAVAQALYATLRQADELGCQQVLFECPAAEVAWEAVADRLKRASA</sequence>
<feature type="binding site" evidence="14">
    <location>
        <position position="60"/>
    </location>
    <ligand>
        <name>L-threonine</name>
        <dbReference type="ChEBI" id="CHEBI:57926"/>
    </ligand>
</feature>
<feature type="binding site" evidence="14">
    <location>
        <position position="229"/>
    </location>
    <ligand>
        <name>ATP</name>
        <dbReference type="ChEBI" id="CHEBI:30616"/>
    </ligand>
</feature>
<evidence type="ECO:0000256" key="11">
    <source>
        <dbReference type="ARBA" id="ARBA00029774"/>
    </source>
</evidence>
<keyword evidence="5 13" id="KW-0963">Cytoplasm</keyword>
<comment type="similarity">
    <text evidence="2 13">Belongs to the SUA5 family.</text>
</comment>
<dbReference type="GO" id="GO:0005524">
    <property type="term" value="F:ATP binding"/>
    <property type="evidence" value="ECO:0007669"/>
    <property type="project" value="UniProtKB-UniRule"/>
</dbReference>
<keyword evidence="6 13" id="KW-0808">Transferase</keyword>
<dbReference type="GO" id="GO:0003725">
    <property type="term" value="F:double-stranded RNA binding"/>
    <property type="evidence" value="ECO:0007669"/>
    <property type="project" value="UniProtKB-UniRule"/>
</dbReference>
<keyword evidence="9 13" id="KW-0547">Nucleotide-binding</keyword>
<dbReference type="GO" id="GO:0008033">
    <property type="term" value="P:tRNA processing"/>
    <property type="evidence" value="ECO:0007669"/>
    <property type="project" value="UniProtKB-KW"/>
</dbReference>
<dbReference type="GO" id="GO:0006450">
    <property type="term" value="P:regulation of translational fidelity"/>
    <property type="evidence" value="ECO:0007669"/>
    <property type="project" value="TreeGrafter"/>
</dbReference>
<feature type="domain" description="YrdC-like" evidence="15">
    <location>
        <begin position="6"/>
        <end position="192"/>
    </location>
</feature>
<evidence type="ECO:0000256" key="12">
    <source>
        <dbReference type="ARBA" id="ARBA00048366"/>
    </source>
</evidence>
<protein>
    <recommendedName>
        <fullName evidence="4 13">Threonylcarbamoyl-AMP synthase</fullName>
        <shortName evidence="13">TC-AMP synthase</shortName>
        <ecNumber evidence="3 13">2.7.7.87</ecNumber>
    </recommendedName>
    <alternativeName>
        <fullName evidence="11 13">L-threonylcarbamoyladenylate synthase</fullName>
    </alternativeName>
</protein>
<evidence type="ECO:0000256" key="1">
    <source>
        <dbReference type="ARBA" id="ARBA00004496"/>
    </source>
</evidence>
<evidence type="ECO:0000256" key="7">
    <source>
        <dbReference type="ARBA" id="ARBA00022694"/>
    </source>
</evidence>
<evidence type="ECO:0000256" key="10">
    <source>
        <dbReference type="ARBA" id="ARBA00022840"/>
    </source>
</evidence>
<dbReference type="Gene3D" id="3.90.870.10">
    <property type="entry name" value="DHBP synthase"/>
    <property type="match status" value="1"/>
</dbReference>
<accession>A0AA86IXV4</accession>
<comment type="subcellular location">
    <subcellularLocation>
        <location evidence="1 13">Cytoplasm</location>
    </subcellularLocation>
</comment>
<dbReference type="InterPro" id="IPR005145">
    <property type="entry name" value="Sua5_C"/>
</dbReference>